<dbReference type="GO" id="GO:0016891">
    <property type="term" value="F:RNA endonuclease activity producing 5'-phosphomonoesters, hydrolytic mechanism"/>
    <property type="evidence" value="ECO:0007669"/>
    <property type="project" value="TreeGrafter"/>
</dbReference>
<dbReference type="PROSITE" id="PS50035">
    <property type="entry name" value="PLD"/>
    <property type="match status" value="1"/>
</dbReference>
<dbReference type="CDD" id="cd09131">
    <property type="entry name" value="PLDc_unchar3"/>
    <property type="match status" value="1"/>
</dbReference>
<evidence type="ECO:0000259" key="7">
    <source>
        <dbReference type="PROSITE" id="PS50035"/>
    </source>
</evidence>
<evidence type="ECO:0000256" key="5">
    <source>
        <dbReference type="ARBA" id="ARBA00022963"/>
    </source>
</evidence>
<evidence type="ECO:0000256" key="1">
    <source>
        <dbReference type="ARBA" id="ARBA00000798"/>
    </source>
</evidence>
<proteinExistence type="inferred from homology"/>
<evidence type="ECO:0000313" key="8">
    <source>
        <dbReference type="EMBL" id="HHF58280.1"/>
    </source>
</evidence>
<dbReference type="PANTHER" id="PTHR43856">
    <property type="entry name" value="CARDIOLIPIN HYDROLASE"/>
    <property type="match status" value="1"/>
</dbReference>
<dbReference type="AlphaFoldDB" id="A0A7C5MDR6"/>
<dbReference type="InterPro" id="IPR025202">
    <property type="entry name" value="PLD-like_dom"/>
</dbReference>
<dbReference type="EC" id="3.1.4.4" evidence="3"/>
<accession>A0A7C5MDR6</accession>
<dbReference type="InterPro" id="IPR051406">
    <property type="entry name" value="PLD_domain"/>
</dbReference>
<reference evidence="8" key="1">
    <citation type="journal article" date="2020" name="mSystems">
        <title>Genome- and Community-Level Interaction Insights into Carbon Utilization and Element Cycling Functions of Hydrothermarchaeota in Hydrothermal Sediment.</title>
        <authorList>
            <person name="Zhou Z."/>
            <person name="Liu Y."/>
            <person name="Xu W."/>
            <person name="Pan J."/>
            <person name="Luo Z.H."/>
            <person name="Li M."/>
        </authorList>
    </citation>
    <scope>NUCLEOTIDE SEQUENCE [LARGE SCALE GENOMIC DNA]</scope>
    <source>
        <strain evidence="8">HyVt-94</strain>
    </source>
</reference>
<gene>
    <name evidence="8" type="ORF">ENL41_02520</name>
</gene>
<evidence type="ECO:0000256" key="2">
    <source>
        <dbReference type="ARBA" id="ARBA00008664"/>
    </source>
</evidence>
<comment type="similarity">
    <text evidence="2">Belongs to the phospholipase D family.</text>
</comment>
<dbReference type="GO" id="GO:0016042">
    <property type="term" value="P:lipid catabolic process"/>
    <property type="evidence" value="ECO:0007669"/>
    <property type="project" value="UniProtKB-KW"/>
</dbReference>
<dbReference type="EMBL" id="DRTV01000179">
    <property type="protein sequence ID" value="HHF58280.1"/>
    <property type="molecule type" value="Genomic_DNA"/>
</dbReference>
<dbReference type="Proteomes" id="UP000886014">
    <property type="component" value="Unassembled WGS sequence"/>
</dbReference>
<dbReference type="InterPro" id="IPR001736">
    <property type="entry name" value="PLipase_D/transphosphatidylase"/>
</dbReference>
<protein>
    <recommendedName>
        <fullName evidence="3">phospholipase D</fullName>
        <ecNumber evidence="3">3.1.4.4</ecNumber>
    </recommendedName>
</protein>
<name>A0A7C5MDR6_UNCW3</name>
<dbReference type="PANTHER" id="PTHR43856:SF1">
    <property type="entry name" value="MITOCHONDRIAL CARDIOLIPIN HYDROLASE"/>
    <property type="match status" value="1"/>
</dbReference>
<comment type="caution">
    <text evidence="8">The sequence shown here is derived from an EMBL/GenBank/DDBJ whole genome shotgun (WGS) entry which is preliminary data.</text>
</comment>
<organism evidence="8">
    <name type="scientific">candidate division WOR-3 bacterium</name>
    <dbReference type="NCBI Taxonomy" id="2052148"/>
    <lineage>
        <taxon>Bacteria</taxon>
        <taxon>Bacteria division WOR-3</taxon>
    </lineage>
</organism>
<comment type="catalytic activity">
    <reaction evidence="1">
        <text>a 1,2-diacyl-sn-glycero-3-phosphocholine + H2O = a 1,2-diacyl-sn-glycero-3-phosphate + choline + H(+)</text>
        <dbReference type="Rhea" id="RHEA:14445"/>
        <dbReference type="ChEBI" id="CHEBI:15354"/>
        <dbReference type="ChEBI" id="CHEBI:15377"/>
        <dbReference type="ChEBI" id="CHEBI:15378"/>
        <dbReference type="ChEBI" id="CHEBI:57643"/>
        <dbReference type="ChEBI" id="CHEBI:58608"/>
        <dbReference type="EC" id="3.1.4.4"/>
    </reaction>
</comment>
<keyword evidence="6" id="KW-0443">Lipid metabolism</keyword>
<feature type="domain" description="PLD phosphodiesterase" evidence="7">
    <location>
        <begin position="116"/>
        <end position="143"/>
    </location>
</feature>
<evidence type="ECO:0000256" key="3">
    <source>
        <dbReference type="ARBA" id="ARBA00012027"/>
    </source>
</evidence>
<dbReference type="Pfam" id="PF13091">
    <property type="entry name" value="PLDc_2"/>
    <property type="match status" value="1"/>
</dbReference>
<dbReference type="GO" id="GO:0006793">
    <property type="term" value="P:phosphorus metabolic process"/>
    <property type="evidence" value="ECO:0007669"/>
    <property type="project" value="UniProtKB-ARBA"/>
</dbReference>
<keyword evidence="5" id="KW-0442">Lipid degradation</keyword>
<sequence>MKFLRYLMLFWVVKLWAFPADVKPIPNREYVPALHEVLSQAKKTIYVFMFSARYYPQYRNDANSLILRDLINAAKRGVKVEVILDASNWNRSNTLDNKMFGDTLAKCGVDVYYDPPDVTSHDKLVIVDGEITIVGSTNWSYYALERNNEASVLIKSRDVAEYFTKYFNKVKRLSTKKMPEWFLE</sequence>
<dbReference type="SUPFAM" id="SSF56024">
    <property type="entry name" value="Phospholipase D/nuclease"/>
    <property type="match status" value="1"/>
</dbReference>
<keyword evidence="4" id="KW-0378">Hydrolase</keyword>
<evidence type="ECO:0000256" key="6">
    <source>
        <dbReference type="ARBA" id="ARBA00023098"/>
    </source>
</evidence>
<evidence type="ECO:0000256" key="4">
    <source>
        <dbReference type="ARBA" id="ARBA00022801"/>
    </source>
</evidence>
<dbReference type="Gene3D" id="3.30.870.10">
    <property type="entry name" value="Endonuclease Chain A"/>
    <property type="match status" value="1"/>
</dbReference>
<dbReference type="GO" id="GO:0004630">
    <property type="term" value="F:phospholipase D activity"/>
    <property type="evidence" value="ECO:0007669"/>
    <property type="project" value="UniProtKB-EC"/>
</dbReference>